<dbReference type="Proteomes" id="UP000887566">
    <property type="component" value="Unplaced"/>
</dbReference>
<evidence type="ECO:0000313" key="3">
    <source>
        <dbReference type="WBParaSite" id="PSAMB.scaffold166size70358.g3010.t1"/>
    </source>
</evidence>
<dbReference type="WBParaSite" id="PSAMB.scaffold166size70358.g3010.t1">
    <property type="protein sequence ID" value="PSAMB.scaffold166size70358.g3010.t1"/>
    <property type="gene ID" value="PSAMB.scaffold166size70358.g3010"/>
</dbReference>
<organism evidence="2 3">
    <name type="scientific">Plectus sambesii</name>
    <dbReference type="NCBI Taxonomy" id="2011161"/>
    <lineage>
        <taxon>Eukaryota</taxon>
        <taxon>Metazoa</taxon>
        <taxon>Ecdysozoa</taxon>
        <taxon>Nematoda</taxon>
        <taxon>Chromadorea</taxon>
        <taxon>Plectida</taxon>
        <taxon>Plectina</taxon>
        <taxon>Plectoidea</taxon>
        <taxon>Plectidae</taxon>
        <taxon>Plectus</taxon>
    </lineage>
</organism>
<dbReference type="AlphaFoldDB" id="A0A914VBB7"/>
<accession>A0A914VBB7</accession>
<keyword evidence="2" id="KW-1185">Reference proteome</keyword>
<feature type="compositionally biased region" description="Basic and acidic residues" evidence="1">
    <location>
        <begin position="26"/>
        <end position="40"/>
    </location>
</feature>
<name>A0A914VBB7_9BILA</name>
<sequence>MSQLVVPDESVRRRNSDGSYYSVTPSEREHHHKEAREEKSPAEAYVSRCCGLHEFEVWFADGKKVVVPEGFIVLPSVVPVDDKQRRHSDGQIRWQSKLRDASGRALIKGDAVIAPNGTKPRVYQMSRVFGVVGSLLQLRFDDFQNHLVPANICYYIPTATYDLVVRSMTSNGERLKVPQIDHADLVL</sequence>
<feature type="region of interest" description="Disordered" evidence="1">
    <location>
        <begin position="1"/>
        <end position="40"/>
    </location>
</feature>
<proteinExistence type="predicted"/>
<evidence type="ECO:0000313" key="2">
    <source>
        <dbReference type="Proteomes" id="UP000887566"/>
    </source>
</evidence>
<evidence type="ECO:0000256" key="1">
    <source>
        <dbReference type="SAM" id="MobiDB-lite"/>
    </source>
</evidence>
<protein>
    <submittedName>
        <fullName evidence="3">Uncharacterized protein</fullName>
    </submittedName>
</protein>
<reference evidence="3" key="1">
    <citation type="submission" date="2022-11" db="UniProtKB">
        <authorList>
            <consortium name="WormBaseParasite"/>
        </authorList>
    </citation>
    <scope>IDENTIFICATION</scope>
</reference>